<dbReference type="Proteomes" id="UP000002700">
    <property type="component" value="Chromosome I"/>
</dbReference>
<dbReference type="Gene3D" id="3.40.50.720">
    <property type="entry name" value="NAD(P)-binding Rossmann-like Domain"/>
    <property type="match status" value="1"/>
</dbReference>
<evidence type="ECO:0000313" key="4">
    <source>
        <dbReference type="Proteomes" id="UP000002700"/>
    </source>
</evidence>
<name>Q3JYA5_BURP1</name>
<evidence type="ECO:0000313" key="3">
    <source>
        <dbReference type="EMBL" id="ABA49487.1"/>
    </source>
</evidence>
<dbReference type="PANTHER" id="PTHR43580:SF2">
    <property type="entry name" value="CYTOKINE-LIKE NUCLEAR FACTOR N-PAC"/>
    <property type="match status" value="1"/>
</dbReference>
<dbReference type="InterPro" id="IPR036291">
    <property type="entry name" value="NAD(P)-bd_dom_sf"/>
</dbReference>
<sequence length="603" mass="65695">MRLRCASDACRCTRDASVRASARRRLRLRHVLDQRAHAPPVRAFPEHAAAYVAGDEARVTLQHALRRAAGSLGGIDAPQRRIARQAQPERPRAAGEVEPIEQLLQLRLRLQRAHVAAVRDRAALEQFAIAREDDSRFARGDRLDQLVRVVVVVQRVEAGEPQQLREPAEVRIGDEARDAQRRGAHAQQRADVDRLEARVDGDAVAFFEHVAERCRFAVDEDQLDFGMRHAERFDRMLDARAAHARVREFATAQRPREEIVQLLVEAESHGDHRLSIAPPRACRTSRDARRETANVARLCFTRAFDGLDEYKEHDMDIGFIGAGEMGSAIAGNLLKAGHRVRVWNRSAERVAPLVALGAQQVATVADAFAGDAVFSMLADDAAARDVFDAALLEQAPRGLIHVNMATISVALAEQLAHAHAQRAIHYVAAPVMGRPHVAAAARLTIIAAGPAEAIDRMQPAFDAIGQRTWRLGSLPQHANAVKIAANFTIASAIETMGEAGALLAAHGVAMNDYLDVITNSVFPGPVYQGYGAMIAESRYEPALFKARLGLKDVRLALEAGDALSVPLPVASVVRDSLIEAVAHGHGDKDFAVLGQVAARRAGR</sequence>
<dbReference type="GO" id="GO:0051287">
    <property type="term" value="F:NAD binding"/>
    <property type="evidence" value="ECO:0007669"/>
    <property type="project" value="InterPro"/>
</dbReference>
<dbReference type="Gene3D" id="1.10.1040.10">
    <property type="entry name" value="N-(1-d-carboxylethyl)-l-norvaline Dehydrogenase, domain 2"/>
    <property type="match status" value="1"/>
</dbReference>
<dbReference type="InterPro" id="IPR051265">
    <property type="entry name" value="HIBADH-related_NP60_sf"/>
</dbReference>
<dbReference type="EnsemblBacteria" id="ABA49487">
    <property type="protein sequence ID" value="ABA49487"/>
    <property type="gene ID" value="BURPS1710b_0030"/>
</dbReference>
<dbReference type="PANTHER" id="PTHR43580">
    <property type="entry name" value="OXIDOREDUCTASE GLYR1-RELATED"/>
    <property type="match status" value="1"/>
</dbReference>
<dbReference type="HOGENOM" id="CLU_452490_0_0_4"/>
<proteinExistence type="predicted"/>
<dbReference type="KEGG" id="bpm:BURPS1710b_0030"/>
<dbReference type="InterPro" id="IPR029154">
    <property type="entry name" value="HIBADH-like_NADP-bd"/>
</dbReference>
<dbReference type="SUPFAM" id="SSF48179">
    <property type="entry name" value="6-phosphogluconate dehydrogenase C-terminal domain-like"/>
    <property type="match status" value="1"/>
</dbReference>
<dbReference type="InterPro" id="IPR008927">
    <property type="entry name" value="6-PGluconate_DH-like_C_sf"/>
</dbReference>
<feature type="domain" description="3-hydroxyisobutyrate dehydrogenase-like NAD-binding" evidence="2">
    <location>
        <begin position="478"/>
        <end position="591"/>
    </location>
</feature>
<dbReference type="SUPFAM" id="SSF51735">
    <property type="entry name" value="NAD(P)-binding Rossmann-fold domains"/>
    <property type="match status" value="1"/>
</dbReference>
<dbReference type="AlphaFoldDB" id="Q3JYA5"/>
<feature type="domain" description="6-phosphogluconate dehydrogenase NADP-binding" evidence="1">
    <location>
        <begin position="316"/>
        <end position="468"/>
    </location>
</feature>
<dbReference type="EMBL" id="CP000124">
    <property type="protein sequence ID" value="ABA49487.1"/>
    <property type="molecule type" value="Genomic_DNA"/>
</dbReference>
<gene>
    <name evidence="3" type="ordered locus">BURPS1710b_0030</name>
</gene>
<evidence type="ECO:0000259" key="2">
    <source>
        <dbReference type="Pfam" id="PF14833"/>
    </source>
</evidence>
<dbReference type="Pfam" id="PF14833">
    <property type="entry name" value="NAD_binding_11"/>
    <property type="match status" value="1"/>
</dbReference>
<protein>
    <submittedName>
        <fullName evidence="3">Dehydrogenase</fullName>
    </submittedName>
</protein>
<reference evidence="3 4" key="1">
    <citation type="submission" date="2005-09" db="EMBL/GenBank/DDBJ databases">
        <authorList>
            <person name="Woods D.E."/>
            <person name="Nierman W.C."/>
        </authorList>
    </citation>
    <scope>NUCLEOTIDE SEQUENCE [LARGE SCALE GENOMIC DNA]</scope>
    <source>
        <strain evidence="3 4">1710b</strain>
    </source>
</reference>
<dbReference type="InterPro" id="IPR006115">
    <property type="entry name" value="6PGDH_NADP-bd"/>
</dbReference>
<dbReference type="GO" id="GO:0050661">
    <property type="term" value="F:NADP binding"/>
    <property type="evidence" value="ECO:0007669"/>
    <property type="project" value="InterPro"/>
</dbReference>
<accession>Q3JYA5</accession>
<organism evidence="3 4">
    <name type="scientific">Burkholderia pseudomallei (strain 1710b)</name>
    <dbReference type="NCBI Taxonomy" id="320372"/>
    <lineage>
        <taxon>Bacteria</taxon>
        <taxon>Pseudomonadati</taxon>
        <taxon>Pseudomonadota</taxon>
        <taxon>Betaproteobacteria</taxon>
        <taxon>Burkholderiales</taxon>
        <taxon>Burkholderiaceae</taxon>
        <taxon>Burkholderia</taxon>
        <taxon>pseudomallei group</taxon>
    </lineage>
</organism>
<evidence type="ECO:0000259" key="1">
    <source>
        <dbReference type="Pfam" id="PF03446"/>
    </source>
</evidence>
<dbReference type="Pfam" id="PF03446">
    <property type="entry name" value="NAD_binding_2"/>
    <property type="match status" value="1"/>
</dbReference>
<dbReference type="InterPro" id="IPR013328">
    <property type="entry name" value="6PGD_dom2"/>
</dbReference>